<evidence type="ECO:0000313" key="2">
    <source>
        <dbReference type="Proteomes" id="UP000887566"/>
    </source>
</evidence>
<proteinExistence type="predicted"/>
<organism evidence="2 3">
    <name type="scientific">Plectus sambesii</name>
    <dbReference type="NCBI Taxonomy" id="2011161"/>
    <lineage>
        <taxon>Eukaryota</taxon>
        <taxon>Metazoa</taxon>
        <taxon>Ecdysozoa</taxon>
        <taxon>Nematoda</taxon>
        <taxon>Chromadorea</taxon>
        <taxon>Plectida</taxon>
        <taxon>Plectina</taxon>
        <taxon>Plectoidea</taxon>
        <taxon>Plectidae</taxon>
        <taxon>Plectus</taxon>
    </lineage>
</organism>
<feature type="region of interest" description="Disordered" evidence="1">
    <location>
        <begin position="1"/>
        <end position="108"/>
    </location>
</feature>
<accession>A0A914X7N0</accession>
<dbReference type="WBParaSite" id="PSAMB.scaffold6762size8833.g29054.t1">
    <property type="protein sequence ID" value="PSAMB.scaffold6762size8833.g29054.t1"/>
    <property type="gene ID" value="PSAMB.scaffold6762size8833.g29054"/>
</dbReference>
<keyword evidence="2" id="KW-1185">Reference proteome</keyword>
<dbReference type="AlphaFoldDB" id="A0A914X7N0"/>
<feature type="region of interest" description="Disordered" evidence="1">
    <location>
        <begin position="171"/>
        <end position="200"/>
    </location>
</feature>
<sequence length="200" mass="22085">MAAPHIDVSYSPSNSVTEDTENGPLSPSVRDRPPTPHAHRSVRRVVNATSIATADNPAGRHGPPTPPPEGSSSTTWVRSASTKIMRGLRLRRERSKKRAKSVDIDRSPSPKLWKRLSLRKSTVNRQHNLARATASLALEDNENGDCAQTAAASPRRLDRFNSWRKSLSLRRRSRNPRLAPAPPTPVAGLRVRFQRASSLD</sequence>
<dbReference type="Proteomes" id="UP000887566">
    <property type="component" value="Unplaced"/>
</dbReference>
<evidence type="ECO:0000313" key="3">
    <source>
        <dbReference type="WBParaSite" id="PSAMB.scaffold6762size8833.g29054.t1"/>
    </source>
</evidence>
<reference evidence="3" key="1">
    <citation type="submission" date="2022-11" db="UniProtKB">
        <authorList>
            <consortium name="WormBaseParasite"/>
        </authorList>
    </citation>
    <scope>IDENTIFICATION</scope>
</reference>
<protein>
    <submittedName>
        <fullName evidence="3">Uncharacterized protein</fullName>
    </submittedName>
</protein>
<name>A0A914X7N0_9BILA</name>
<feature type="compositionally biased region" description="Basic residues" evidence="1">
    <location>
        <begin position="86"/>
        <end position="99"/>
    </location>
</feature>
<evidence type="ECO:0000256" key="1">
    <source>
        <dbReference type="SAM" id="MobiDB-lite"/>
    </source>
</evidence>